<name>A0AAU9CXT0_9BACT</name>
<evidence type="ECO:0000313" key="5">
    <source>
        <dbReference type="Proteomes" id="UP001348817"/>
    </source>
</evidence>
<keyword evidence="5" id="KW-1185">Reference proteome</keyword>
<keyword evidence="1" id="KW-0812">Transmembrane</keyword>
<dbReference type="RefSeq" id="WP_338392834.1">
    <property type="nucleotide sequence ID" value="NZ_AP025314.1"/>
</dbReference>
<accession>A0AAU9CXT0</accession>
<evidence type="ECO:0000259" key="2">
    <source>
        <dbReference type="Pfam" id="PF04773"/>
    </source>
</evidence>
<feature type="transmembrane region" description="Helical" evidence="1">
    <location>
        <begin position="100"/>
        <end position="119"/>
    </location>
</feature>
<dbReference type="InterPro" id="IPR032508">
    <property type="entry name" value="FecR_C"/>
</dbReference>
<evidence type="ECO:0000313" key="4">
    <source>
        <dbReference type="EMBL" id="BDD11334.1"/>
    </source>
</evidence>
<keyword evidence="1" id="KW-0472">Membrane</keyword>
<dbReference type="PANTHER" id="PTHR30273">
    <property type="entry name" value="PERIPLASMIC SIGNAL SENSOR AND SIGMA FACTOR ACTIVATOR FECR-RELATED"/>
    <property type="match status" value="1"/>
</dbReference>
<dbReference type="Gene3D" id="2.60.120.1440">
    <property type="match status" value="1"/>
</dbReference>
<feature type="domain" description="Protein FecR C-terminal" evidence="3">
    <location>
        <begin position="272"/>
        <end position="337"/>
    </location>
</feature>
<gene>
    <name evidence="4" type="ORF">FUAX_37660</name>
</gene>
<reference evidence="4 5" key="1">
    <citation type="submission" date="2021-12" db="EMBL/GenBank/DDBJ databases">
        <title>Genome sequencing of bacteria with rrn-lacking chromosome and rrn-plasmid.</title>
        <authorList>
            <person name="Anda M."/>
            <person name="Iwasaki W."/>
        </authorList>
    </citation>
    <scope>NUCLEOTIDE SEQUENCE [LARGE SCALE GENOMIC DNA]</scope>
    <source>
        <strain evidence="4 5">DSM 100852</strain>
    </source>
</reference>
<dbReference type="InterPro" id="IPR012373">
    <property type="entry name" value="Ferrdict_sens_TM"/>
</dbReference>
<dbReference type="InterPro" id="IPR006860">
    <property type="entry name" value="FecR"/>
</dbReference>
<keyword evidence="1" id="KW-1133">Transmembrane helix</keyword>
<proteinExistence type="predicted"/>
<dbReference type="EMBL" id="AP025314">
    <property type="protein sequence ID" value="BDD11334.1"/>
    <property type="molecule type" value="Genomic_DNA"/>
</dbReference>
<dbReference type="Pfam" id="PF16344">
    <property type="entry name" value="FecR_C"/>
    <property type="match status" value="1"/>
</dbReference>
<dbReference type="Gene3D" id="3.55.50.30">
    <property type="match status" value="1"/>
</dbReference>
<evidence type="ECO:0000256" key="1">
    <source>
        <dbReference type="SAM" id="Phobius"/>
    </source>
</evidence>
<dbReference type="PANTHER" id="PTHR30273:SF2">
    <property type="entry name" value="PROTEIN FECR"/>
    <property type="match status" value="1"/>
</dbReference>
<dbReference type="KEGG" id="fax:FUAX_37660"/>
<dbReference type="Pfam" id="PF04773">
    <property type="entry name" value="FecR"/>
    <property type="match status" value="1"/>
</dbReference>
<protein>
    <submittedName>
        <fullName evidence="4">Iron dicitrate transporter FecR</fullName>
    </submittedName>
</protein>
<dbReference type="GO" id="GO:0016989">
    <property type="term" value="F:sigma factor antagonist activity"/>
    <property type="evidence" value="ECO:0007669"/>
    <property type="project" value="TreeGrafter"/>
</dbReference>
<dbReference type="AlphaFoldDB" id="A0AAU9CXT0"/>
<feature type="domain" description="FecR protein" evidence="2">
    <location>
        <begin position="140"/>
        <end position="230"/>
    </location>
</feature>
<organism evidence="4 5">
    <name type="scientific">Fulvitalea axinellae</name>
    <dbReference type="NCBI Taxonomy" id="1182444"/>
    <lineage>
        <taxon>Bacteria</taxon>
        <taxon>Pseudomonadati</taxon>
        <taxon>Bacteroidota</taxon>
        <taxon>Cytophagia</taxon>
        <taxon>Cytophagales</taxon>
        <taxon>Persicobacteraceae</taxon>
        <taxon>Fulvitalea</taxon>
    </lineage>
</organism>
<evidence type="ECO:0000259" key="3">
    <source>
        <dbReference type="Pfam" id="PF16344"/>
    </source>
</evidence>
<dbReference type="Proteomes" id="UP001348817">
    <property type="component" value="Chromosome"/>
</dbReference>
<sequence>MKGKEILDIESLLRDDTFLEAVQAGASDNETLLEHFRKRFKGDEDDLKIAMMMAQGLPVKKEQGLGKEELDRLWLELPLEKSHKITKRINKTEKKNTYSIFWKVIAAAVVSVLAIAFGWQHFNNAPTSVTSEMLTASAPLGKRVKVELPDGSIAQLNGGSQLTYPKAFGDSQRNVSLKGKAFFDVTRNETKPFRINAGALQVEVLGTSFDVSAYTEDQRATVGVTTGKVRVKAGESIVTLTADEKAVFERKTNSLSKTAKGGKALGEWVSGKLRFEKANMSEICKTLSRHYGVHTVDQYGKNVSLNGVYANESLTNVLRGIRIATGIDYRYDGTTVTFVEKK</sequence>